<comment type="catalytic activity">
    <reaction evidence="47">
        <text>(2E)-decenoyl-[ACP] + NADPH + H(+) = decanoyl-[ACP] + NADP(+)</text>
        <dbReference type="Rhea" id="RHEA:41864"/>
        <dbReference type="Rhea" id="RHEA-COMP:9639"/>
        <dbReference type="Rhea" id="RHEA-COMP:9640"/>
        <dbReference type="ChEBI" id="CHEBI:15378"/>
        <dbReference type="ChEBI" id="CHEBI:57783"/>
        <dbReference type="ChEBI" id="CHEBI:58349"/>
        <dbReference type="ChEBI" id="CHEBI:78467"/>
        <dbReference type="ChEBI" id="CHEBI:78468"/>
    </reaction>
    <physiologicalReaction direction="left-to-right" evidence="47">
        <dbReference type="Rhea" id="RHEA:41865"/>
    </physiologicalReaction>
</comment>
<dbReference type="Gene3D" id="3.40.50.720">
    <property type="entry name" value="NAD(P)-binding Rossmann-like Domain"/>
    <property type="match status" value="1"/>
</dbReference>
<keyword evidence="8" id="KW-0007">Acetylation</keyword>
<comment type="catalytic activity">
    <reaction evidence="11">
        <text>(3R)-hydroxyhexanoyl-[ACP] = (2E)-hexenoyl-[ACP] + H2O</text>
        <dbReference type="Rhea" id="RHEA:41828"/>
        <dbReference type="Rhea" id="RHEA-COMP:9630"/>
        <dbReference type="Rhea" id="RHEA-COMP:9631"/>
        <dbReference type="ChEBI" id="CHEBI:15377"/>
        <dbReference type="ChEBI" id="CHEBI:78457"/>
        <dbReference type="ChEBI" id="CHEBI:78458"/>
    </reaction>
    <physiologicalReaction direction="left-to-right" evidence="11">
        <dbReference type="Rhea" id="RHEA:41829"/>
    </physiologicalReaction>
</comment>
<evidence type="ECO:0000313" key="52">
    <source>
        <dbReference type="EMBL" id="KAJ3652393.1"/>
    </source>
</evidence>
<comment type="catalytic activity">
    <reaction evidence="24">
        <text>(2E)-butenoyl-[ACP] + NADPH + H(+) = butanoyl-[ACP] + NADP(+)</text>
        <dbReference type="Rhea" id="RHEA:41812"/>
        <dbReference type="Rhea" id="RHEA-COMP:9627"/>
        <dbReference type="Rhea" id="RHEA-COMP:9628"/>
        <dbReference type="ChEBI" id="CHEBI:15378"/>
        <dbReference type="ChEBI" id="CHEBI:57783"/>
        <dbReference type="ChEBI" id="CHEBI:58349"/>
        <dbReference type="ChEBI" id="CHEBI:78453"/>
        <dbReference type="ChEBI" id="CHEBI:78454"/>
    </reaction>
    <physiologicalReaction direction="left-to-right" evidence="24">
        <dbReference type="Rhea" id="RHEA:41813"/>
    </physiologicalReaction>
</comment>
<dbReference type="PROSITE" id="PS52004">
    <property type="entry name" value="KS3_2"/>
    <property type="match status" value="1"/>
</dbReference>
<evidence type="ECO:0000256" key="1">
    <source>
        <dbReference type="ARBA" id="ARBA00005189"/>
    </source>
</evidence>
<dbReference type="Gene3D" id="3.10.129.110">
    <property type="entry name" value="Polyketide synthase dehydratase"/>
    <property type="match status" value="1"/>
</dbReference>
<evidence type="ECO:0000256" key="21">
    <source>
        <dbReference type="ARBA" id="ARBA00047400"/>
    </source>
</evidence>
<dbReference type="SUPFAM" id="SSF47336">
    <property type="entry name" value="ACP-like"/>
    <property type="match status" value="1"/>
</dbReference>
<evidence type="ECO:0000256" key="35">
    <source>
        <dbReference type="ARBA" id="ARBA00048571"/>
    </source>
</evidence>
<dbReference type="Gene3D" id="3.40.50.1820">
    <property type="entry name" value="alpha/beta hydrolase"/>
    <property type="match status" value="1"/>
</dbReference>
<evidence type="ECO:0000256" key="32">
    <source>
        <dbReference type="ARBA" id="ARBA00048289"/>
    </source>
</evidence>
<dbReference type="GO" id="GO:0004313">
    <property type="term" value="F:[acyl-carrier-protein] S-acetyltransferase activity"/>
    <property type="evidence" value="ECO:0007669"/>
    <property type="project" value="UniProtKB-EC"/>
</dbReference>
<comment type="catalytic activity">
    <reaction evidence="39">
        <text>3-oxotetradecanoyl-[ACP] + NADPH + H(+) = (3R)-hydroxytetradecanoyl-[ACP] + NADP(+)</text>
        <dbReference type="Rhea" id="RHEA:41888"/>
        <dbReference type="Rhea" id="RHEA-COMP:9645"/>
        <dbReference type="Rhea" id="RHEA-COMP:9646"/>
        <dbReference type="ChEBI" id="CHEBI:15378"/>
        <dbReference type="ChEBI" id="CHEBI:57783"/>
        <dbReference type="ChEBI" id="CHEBI:58349"/>
        <dbReference type="ChEBI" id="CHEBI:78473"/>
        <dbReference type="ChEBI" id="CHEBI:78474"/>
    </reaction>
    <physiologicalReaction direction="left-to-right" evidence="39">
        <dbReference type="Rhea" id="RHEA:41889"/>
    </physiologicalReaction>
</comment>
<dbReference type="InterPro" id="IPR014030">
    <property type="entry name" value="Ketoacyl_synth_N"/>
</dbReference>
<comment type="catalytic activity">
    <reaction evidence="17">
        <text>(3R)-hydroxybutanoyl-[ACP] = (2E)-butenoyl-[ACP] + H2O</text>
        <dbReference type="Rhea" id="RHEA:41808"/>
        <dbReference type="Rhea" id="RHEA-COMP:9626"/>
        <dbReference type="Rhea" id="RHEA-COMP:9627"/>
        <dbReference type="ChEBI" id="CHEBI:15377"/>
        <dbReference type="ChEBI" id="CHEBI:78451"/>
        <dbReference type="ChEBI" id="CHEBI:78453"/>
    </reaction>
    <physiologicalReaction direction="left-to-right" evidence="17">
        <dbReference type="Rhea" id="RHEA:41809"/>
    </physiologicalReaction>
</comment>
<evidence type="ECO:0000256" key="18">
    <source>
        <dbReference type="ARBA" id="ARBA00023442"/>
    </source>
</evidence>
<evidence type="ECO:0000256" key="8">
    <source>
        <dbReference type="ARBA" id="ARBA00022990"/>
    </source>
</evidence>
<keyword evidence="4" id="KW-0808">Transferase</keyword>
<dbReference type="InterPro" id="IPR049900">
    <property type="entry name" value="PKS_mFAS_DH"/>
</dbReference>
<dbReference type="InterPro" id="IPR057326">
    <property type="entry name" value="KR_dom"/>
</dbReference>
<comment type="catalytic activity">
    <reaction evidence="40">
        <text>(2E)-octadecenoyl-[ACP] + NADPH + H(+) = octadecanoyl-[ACP] + NADP(+)</text>
        <dbReference type="Rhea" id="RHEA:41928"/>
        <dbReference type="Rhea" id="RHEA-COMP:9655"/>
        <dbReference type="Rhea" id="RHEA-COMP:9656"/>
        <dbReference type="ChEBI" id="CHEBI:15378"/>
        <dbReference type="ChEBI" id="CHEBI:57783"/>
        <dbReference type="ChEBI" id="CHEBI:58349"/>
        <dbReference type="ChEBI" id="CHEBI:78489"/>
        <dbReference type="ChEBI" id="CHEBI:78495"/>
    </reaction>
    <physiologicalReaction direction="left-to-right" evidence="40">
        <dbReference type="Rhea" id="RHEA:41929"/>
    </physiologicalReaction>
</comment>
<dbReference type="Pfam" id="PF16197">
    <property type="entry name" value="KAsynt_C_assoc"/>
    <property type="match status" value="1"/>
</dbReference>
<evidence type="ECO:0000256" key="47">
    <source>
        <dbReference type="ARBA" id="ARBA00049521"/>
    </source>
</evidence>
<dbReference type="Pfam" id="PF21149">
    <property type="entry name" value="FAS_pseudo-KR"/>
    <property type="match status" value="1"/>
</dbReference>
<evidence type="ECO:0000256" key="13">
    <source>
        <dbReference type="ARBA" id="ARBA00023394"/>
    </source>
</evidence>
<keyword evidence="6" id="KW-0521">NADP</keyword>
<comment type="catalytic activity">
    <reaction evidence="23">
        <text>tetradecanoyl-[ACP] + malonyl-[ACP] + H(+) = 3-oxohexadecanoyl-[ACP] + holo-[ACP] + CO2</text>
        <dbReference type="Rhea" id="RHEA:41900"/>
        <dbReference type="Rhea" id="RHEA-COMP:9623"/>
        <dbReference type="Rhea" id="RHEA-COMP:9648"/>
        <dbReference type="Rhea" id="RHEA-COMP:9649"/>
        <dbReference type="Rhea" id="RHEA-COMP:9685"/>
        <dbReference type="ChEBI" id="CHEBI:15378"/>
        <dbReference type="ChEBI" id="CHEBI:16526"/>
        <dbReference type="ChEBI" id="CHEBI:64479"/>
        <dbReference type="ChEBI" id="CHEBI:78449"/>
        <dbReference type="ChEBI" id="CHEBI:78477"/>
        <dbReference type="ChEBI" id="CHEBI:78478"/>
    </reaction>
    <physiologicalReaction direction="left-to-right" evidence="23">
        <dbReference type="Rhea" id="RHEA:41901"/>
    </physiologicalReaction>
</comment>
<feature type="domain" description="PKS/mFAS DH" evidence="51">
    <location>
        <begin position="736"/>
        <end position="1003"/>
    </location>
</feature>
<evidence type="ECO:0000256" key="36">
    <source>
        <dbReference type="ARBA" id="ARBA00048650"/>
    </source>
</evidence>
<evidence type="ECO:0000259" key="50">
    <source>
        <dbReference type="PROSITE" id="PS52004"/>
    </source>
</evidence>
<comment type="catalytic activity">
    <reaction evidence="25">
        <text>dodecanoyl-[ACP] + malonyl-[ACP] + H(+) = 3-oxotetradecanoyl-[ACP] + holo-[ACP] + CO2</text>
        <dbReference type="Rhea" id="RHEA:41884"/>
        <dbReference type="Rhea" id="RHEA-COMP:9623"/>
        <dbReference type="Rhea" id="RHEA-COMP:9644"/>
        <dbReference type="Rhea" id="RHEA-COMP:9645"/>
        <dbReference type="Rhea" id="RHEA-COMP:9685"/>
        <dbReference type="ChEBI" id="CHEBI:15378"/>
        <dbReference type="ChEBI" id="CHEBI:16526"/>
        <dbReference type="ChEBI" id="CHEBI:64479"/>
        <dbReference type="ChEBI" id="CHEBI:65264"/>
        <dbReference type="ChEBI" id="CHEBI:78449"/>
        <dbReference type="ChEBI" id="CHEBI:78473"/>
    </reaction>
    <physiologicalReaction direction="left-to-right" evidence="25">
        <dbReference type="Rhea" id="RHEA:41885"/>
    </physiologicalReaction>
</comment>
<dbReference type="InterPro" id="IPR018201">
    <property type="entry name" value="Ketoacyl_synth_AS"/>
</dbReference>
<dbReference type="InterPro" id="IPR013149">
    <property type="entry name" value="ADH-like_C"/>
</dbReference>
<gene>
    <name evidence="52" type="ORF">Zmor_018362</name>
</gene>
<evidence type="ECO:0000256" key="28">
    <source>
        <dbReference type="ARBA" id="ARBA00047953"/>
    </source>
</evidence>
<dbReference type="CDD" id="cd08954">
    <property type="entry name" value="KR_1_FAS_SDR_x"/>
    <property type="match status" value="1"/>
</dbReference>
<comment type="catalytic activity">
    <reaction evidence="43">
        <text>3-oxododecanoyl-[ACP] + NADPH + H(+) = (3R)-hydroxydodecanoyl-[ACP] + NADP(+)</text>
        <dbReference type="Rhea" id="RHEA:41872"/>
        <dbReference type="Rhea" id="RHEA-COMP:9641"/>
        <dbReference type="Rhea" id="RHEA-COMP:9642"/>
        <dbReference type="ChEBI" id="CHEBI:15378"/>
        <dbReference type="ChEBI" id="CHEBI:57783"/>
        <dbReference type="ChEBI" id="CHEBI:58349"/>
        <dbReference type="ChEBI" id="CHEBI:78469"/>
        <dbReference type="ChEBI" id="CHEBI:78470"/>
    </reaction>
    <physiologicalReaction direction="left-to-right" evidence="43">
        <dbReference type="Rhea" id="RHEA:41873"/>
    </physiologicalReaction>
</comment>
<evidence type="ECO:0000256" key="30">
    <source>
        <dbReference type="ARBA" id="ARBA00048051"/>
    </source>
</evidence>
<keyword evidence="3" id="KW-0597">Phosphoprotein</keyword>
<comment type="catalytic activity">
    <reaction evidence="9">
        <text>(3R)-hydroxyoctanoyl-[ACP] = (2E)-octenoyl-[ACP] + H2O</text>
        <dbReference type="Rhea" id="RHEA:41844"/>
        <dbReference type="Rhea" id="RHEA-COMP:9634"/>
        <dbReference type="Rhea" id="RHEA-COMP:9635"/>
        <dbReference type="ChEBI" id="CHEBI:15377"/>
        <dbReference type="ChEBI" id="CHEBI:78461"/>
        <dbReference type="ChEBI" id="CHEBI:78462"/>
    </reaction>
    <physiologicalReaction direction="left-to-right" evidence="9">
        <dbReference type="Rhea" id="RHEA:41845"/>
    </physiologicalReaction>
</comment>
<comment type="catalytic activity">
    <reaction evidence="20">
        <text>hexanoyl-[ACP] + malonyl-[ACP] + H(+) = 3-oxooctanoyl-[ACP] + holo-[ACP] + CO2</text>
        <dbReference type="Rhea" id="RHEA:41836"/>
        <dbReference type="Rhea" id="RHEA-COMP:9623"/>
        <dbReference type="Rhea" id="RHEA-COMP:9632"/>
        <dbReference type="Rhea" id="RHEA-COMP:9633"/>
        <dbReference type="Rhea" id="RHEA-COMP:9685"/>
        <dbReference type="ChEBI" id="CHEBI:15378"/>
        <dbReference type="ChEBI" id="CHEBI:16526"/>
        <dbReference type="ChEBI" id="CHEBI:64479"/>
        <dbReference type="ChEBI" id="CHEBI:78449"/>
        <dbReference type="ChEBI" id="CHEBI:78459"/>
        <dbReference type="ChEBI" id="CHEBI:78460"/>
    </reaction>
    <physiologicalReaction direction="left-to-right" evidence="20">
        <dbReference type="Rhea" id="RHEA:41837"/>
    </physiologicalReaction>
</comment>
<evidence type="ECO:0000256" key="41">
    <source>
        <dbReference type="ARBA" id="ARBA00049109"/>
    </source>
</evidence>
<comment type="catalytic activity">
    <reaction evidence="42">
        <text>(2E)-tetradecenoyl-[ACP] + NADPH + H(+) = tetradecanoyl-[ACP] + NADP(+)</text>
        <dbReference type="Rhea" id="RHEA:41896"/>
        <dbReference type="Rhea" id="RHEA-COMP:9647"/>
        <dbReference type="Rhea" id="RHEA-COMP:9648"/>
        <dbReference type="ChEBI" id="CHEBI:15378"/>
        <dbReference type="ChEBI" id="CHEBI:57783"/>
        <dbReference type="ChEBI" id="CHEBI:58349"/>
        <dbReference type="ChEBI" id="CHEBI:78475"/>
        <dbReference type="ChEBI" id="CHEBI:78477"/>
    </reaction>
    <physiologicalReaction direction="left-to-right" evidence="42">
        <dbReference type="Rhea" id="RHEA:41897"/>
    </physiologicalReaction>
</comment>
<dbReference type="InterPro" id="IPR014031">
    <property type="entry name" value="Ketoacyl_synth_C"/>
</dbReference>
<evidence type="ECO:0000259" key="51">
    <source>
        <dbReference type="PROSITE" id="PS52019"/>
    </source>
</evidence>
<evidence type="ECO:0000256" key="7">
    <source>
        <dbReference type="ARBA" id="ARBA00022898"/>
    </source>
</evidence>
<evidence type="ECO:0000256" key="2">
    <source>
        <dbReference type="ARBA" id="ARBA00022450"/>
    </source>
</evidence>
<comment type="caution">
    <text evidence="52">The sequence shown here is derived from an EMBL/GenBank/DDBJ whole genome shotgun (WGS) entry which is preliminary data.</text>
</comment>
<evidence type="ECO:0000256" key="22">
    <source>
        <dbReference type="ARBA" id="ARBA00047440"/>
    </source>
</evidence>
<dbReference type="EMBL" id="JALNTZ010000005">
    <property type="protein sequence ID" value="KAJ3652393.1"/>
    <property type="molecule type" value="Genomic_DNA"/>
</dbReference>
<dbReference type="InterPro" id="IPR001031">
    <property type="entry name" value="Thioesterase"/>
</dbReference>
<evidence type="ECO:0000256" key="45">
    <source>
        <dbReference type="ARBA" id="ARBA00049422"/>
    </source>
</evidence>
<comment type="catalytic activity">
    <reaction evidence="48">
        <text>octanoyl-[ACP] + malonyl-[ACP] + H(+) = 3-oxodecanoyl-[ACP] + holo-[ACP] + CO2</text>
        <dbReference type="Rhea" id="RHEA:41852"/>
        <dbReference type="Rhea" id="RHEA-COMP:9623"/>
        <dbReference type="Rhea" id="RHEA-COMP:9636"/>
        <dbReference type="Rhea" id="RHEA-COMP:9637"/>
        <dbReference type="Rhea" id="RHEA-COMP:9685"/>
        <dbReference type="ChEBI" id="CHEBI:15378"/>
        <dbReference type="ChEBI" id="CHEBI:16526"/>
        <dbReference type="ChEBI" id="CHEBI:64479"/>
        <dbReference type="ChEBI" id="CHEBI:78449"/>
        <dbReference type="ChEBI" id="CHEBI:78463"/>
        <dbReference type="ChEBI" id="CHEBI:78464"/>
    </reaction>
    <physiologicalReaction direction="left-to-right" evidence="48">
        <dbReference type="Rhea" id="RHEA:41853"/>
    </physiologicalReaction>
</comment>
<evidence type="ECO:0000256" key="5">
    <source>
        <dbReference type="ARBA" id="ARBA00022799"/>
    </source>
</evidence>
<evidence type="ECO:0000256" key="39">
    <source>
        <dbReference type="ARBA" id="ARBA00048935"/>
    </source>
</evidence>
<dbReference type="CDD" id="cd00833">
    <property type="entry name" value="PKS"/>
    <property type="match status" value="1"/>
</dbReference>
<dbReference type="InterPro" id="IPR032821">
    <property type="entry name" value="PKS_assoc"/>
</dbReference>
<reference evidence="52" key="1">
    <citation type="journal article" date="2023" name="G3 (Bethesda)">
        <title>Whole genome assemblies of Zophobas morio and Tenebrio molitor.</title>
        <authorList>
            <person name="Kaur S."/>
            <person name="Stinson S.A."/>
            <person name="diCenzo G.C."/>
        </authorList>
    </citation>
    <scope>NUCLEOTIDE SEQUENCE</scope>
    <source>
        <strain evidence="52">QUZm001</strain>
    </source>
</reference>
<keyword evidence="7" id="KW-0663">Pyridoxal phosphate</keyword>
<comment type="catalytic activity">
    <reaction evidence="30">
        <text>hexadecanoyl-[ACP] + malonyl-[ACP] + H(+) = 3-oxooctadecanoyl-[ACP] + holo-[ACP] + CO2</text>
        <dbReference type="Rhea" id="RHEA:41916"/>
        <dbReference type="Rhea" id="RHEA-COMP:9623"/>
        <dbReference type="Rhea" id="RHEA-COMP:9652"/>
        <dbReference type="Rhea" id="RHEA-COMP:9653"/>
        <dbReference type="Rhea" id="RHEA-COMP:9685"/>
        <dbReference type="ChEBI" id="CHEBI:15378"/>
        <dbReference type="ChEBI" id="CHEBI:16526"/>
        <dbReference type="ChEBI" id="CHEBI:64479"/>
        <dbReference type="ChEBI" id="CHEBI:78449"/>
        <dbReference type="ChEBI" id="CHEBI:78483"/>
        <dbReference type="ChEBI" id="CHEBI:78487"/>
    </reaction>
    <physiologicalReaction direction="left-to-right" evidence="30">
        <dbReference type="Rhea" id="RHEA:41917"/>
    </physiologicalReaction>
</comment>
<keyword evidence="5" id="KW-0702">S-nitrosylation</keyword>
<keyword evidence="2" id="KW-0596">Phosphopantetheine</keyword>
<feature type="active site" description="Proton acceptor; for dehydratase activity" evidence="49">
    <location>
        <position position="768"/>
    </location>
</feature>
<evidence type="ECO:0000256" key="24">
    <source>
        <dbReference type="ARBA" id="ARBA00047500"/>
    </source>
</evidence>
<comment type="catalytic activity">
    <reaction evidence="19">
        <text>3-oxooctadecanoyl-[ACP] + NADPH + H(+) = (3R)-hydroxyoctadecanoyl-[ACP] + NADP(+)</text>
        <dbReference type="Rhea" id="RHEA:41920"/>
        <dbReference type="Rhea" id="RHEA-COMP:9653"/>
        <dbReference type="Rhea" id="RHEA-COMP:9654"/>
        <dbReference type="ChEBI" id="CHEBI:15378"/>
        <dbReference type="ChEBI" id="CHEBI:57783"/>
        <dbReference type="ChEBI" id="CHEBI:58349"/>
        <dbReference type="ChEBI" id="CHEBI:78487"/>
        <dbReference type="ChEBI" id="CHEBI:78488"/>
    </reaction>
    <physiologicalReaction direction="left-to-right" evidence="19">
        <dbReference type="Rhea" id="RHEA:41921"/>
    </physiologicalReaction>
</comment>
<comment type="catalytic activity">
    <reaction evidence="13">
        <text>a (3R)-hydroxyacyl-[ACP] = a (2E)-enoyl-[ACP] + H2O</text>
        <dbReference type="Rhea" id="RHEA:13097"/>
        <dbReference type="Rhea" id="RHEA-COMP:9925"/>
        <dbReference type="Rhea" id="RHEA-COMP:9945"/>
        <dbReference type="ChEBI" id="CHEBI:15377"/>
        <dbReference type="ChEBI" id="CHEBI:78784"/>
        <dbReference type="ChEBI" id="CHEBI:78827"/>
        <dbReference type="EC" id="4.2.1.59"/>
    </reaction>
    <physiologicalReaction direction="left-to-right" evidence="13">
        <dbReference type="Rhea" id="RHEA:13098"/>
    </physiologicalReaction>
</comment>
<evidence type="ECO:0000256" key="33">
    <source>
        <dbReference type="ARBA" id="ARBA00048420"/>
    </source>
</evidence>
<dbReference type="Pfam" id="PF00975">
    <property type="entry name" value="Thioesterase"/>
    <property type="match status" value="1"/>
</dbReference>
<dbReference type="SMART" id="SM00829">
    <property type="entry name" value="PKS_ER"/>
    <property type="match status" value="1"/>
</dbReference>
<comment type="catalytic activity">
    <reaction evidence="16">
        <text>(3R)-hydroxyhexadecanoyl-[ACP] = (2E)-hexadecenoyl-[ACP] + H2O</text>
        <dbReference type="Rhea" id="RHEA:41908"/>
        <dbReference type="Rhea" id="RHEA-COMP:9650"/>
        <dbReference type="Rhea" id="RHEA-COMP:9651"/>
        <dbReference type="ChEBI" id="CHEBI:15377"/>
        <dbReference type="ChEBI" id="CHEBI:78480"/>
        <dbReference type="ChEBI" id="CHEBI:78481"/>
    </reaction>
    <physiologicalReaction direction="left-to-right" evidence="16">
        <dbReference type="Rhea" id="RHEA:41909"/>
    </physiologicalReaction>
</comment>
<evidence type="ECO:0000256" key="40">
    <source>
        <dbReference type="ARBA" id="ARBA00049019"/>
    </source>
</evidence>
<protein>
    <submittedName>
        <fullName evidence="52">Uncharacterized protein</fullName>
    </submittedName>
</protein>
<dbReference type="SMART" id="SM00822">
    <property type="entry name" value="PKS_KR"/>
    <property type="match status" value="1"/>
</dbReference>
<dbReference type="InterPro" id="IPR049391">
    <property type="entry name" value="FAS_pseudo-KR"/>
</dbReference>
<accession>A0AA38I716</accession>
<dbReference type="InterPro" id="IPR042104">
    <property type="entry name" value="PKS_dehydratase_sf"/>
</dbReference>
<comment type="catalytic activity">
    <reaction evidence="27">
        <text>(2E)-hexenoyl-[ACP] + NADPH + H(+) = hexanoyl-[ACP] + NADP(+)</text>
        <dbReference type="Rhea" id="RHEA:41832"/>
        <dbReference type="Rhea" id="RHEA-COMP:9631"/>
        <dbReference type="Rhea" id="RHEA-COMP:9632"/>
        <dbReference type="ChEBI" id="CHEBI:15378"/>
        <dbReference type="ChEBI" id="CHEBI:57783"/>
        <dbReference type="ChEBI" id="CHEBI:58349"/>
        <dbReference type="ChEBI" id="CHEBI:78458"/>
        <dbReference type="ChEBI" id="CHEBI:78459"/>
    </reaction>
    <physiologicalReaction direction="left-to-right" evidence="27">
        <dbReference type="Rhea" id="RHEA:41833"/>
    </physiologicalReaction>
</comment>
<comment type="function">
    <text evidence="18">Fatty acid synthetase is a multifunctional enzyme that catalyzes the de novo biosynthesis of long-chain saturated fatty acids starting from acetyl-CoA and malonyl-CoA in the presence of NADPH. This multifunctional protein contains 7 catalytic activities and a site for the binding of the prosthetic group 4'-phosphopantetheine of the acyl carrier protein ([ACP]) domain.</text>
</comment>
<evidence type="ECO:0000256" key="6">
    <source>
        <dbReference type="ARBA" id="ARBA00022857"/>
    </source>
</evidence>
<evidence type="ECO:0000256" key="31">
    <source>
        <dbReference type="ARBA" id="ARBA00048281"/>
    </source>
</evidence>
<comment type="catalytic activity">
    <reaction evidence="34">
        <text>a fatty acyl-[ACP] + malonyl-[ACP] + H(+) = a 3-oxoacyl-[ACP] + holo-[ACP] + CO2</text>
        <dbReference type="Rhea" id="RHEA:22836"/>
        <dbReference type="Rhea" id="RHEA-COMP:9623"/>
        <dbReference type="Rhea" id="RHEA-COMP:9685"/>
        <dbReference type="Rhea" id="RHEA-COMP:9916"/>
        <dbReference type="Rhea" id="RHEA-COMP:14125"/>
        <dbReference type="ChEBI" id="CHEBI:15378"/>
        <dbReference type="ChEBI" id="CHEBI:16526"/>
        <dbReference type="ChEBI" id="CHEBI:64479"/>
        <dbReference type="ChEBI" id="CHEBI:78449"/>
        <dbReference type="ChEBI" id="CHEBI:78776"/>
        <dbReference type="ChEBI" id="CHEBI:138651"/>
        <dbReference type="EC" id="2.3.1.41"/>
    </reaction>
    <physiologicalReaction direction="left-to-right" evidence="34">
        <dbReference type="Rhea" id="RHEA:22837"/>
    </physiologicalReaction>
</comment>
<comment type="catalytic activity">
    <reaction evidence="26">
        <text>(2E)-hexadecenoyl-[ACP] + NADPH + H(+) = hexadecanoyl-[ACP] + NADP(+)</text>
        <dbReference type="Rhea" id="RHEA:41912"/>
        <dbReference type="Rhea" id="RHEA-COMP:9651"/>
        <dbReference type="Rhea" id="RHEA-COMP:9652"/>
        <dbReference type="ChEBI" id="CHEBI:15378"/>
        <dbReference type="ChEBI" id="CHEBI:57783"/>
        <dbReference type="ChEBI" id="CHEBI:58349"/>
        <dbReference type="ChEBI" id="CHEBI:78481"/>
        <dbReference type="ChEBI" id="CHEBI:78483"/>
    </reaction>
    <physiologicalReaction direction="left-to-right" evidence="26">
        <dbReference type="Rhea" id="RHEA:41913"/>
    </physiologicalReaction>
</comment>
<evidence type="ECO:0000256" key="23">
    <source>
        <dbReference type="ARBA" id="ARBA00047451"/>
    </source>
</evidence>
<dbReference type="GO" id="GO:0004315">
    <property type="term" value="F:3-oxoacyl-[acyl-carrier-protein] synthase activity"/>
    <property type="evidence" value="ECO:0007669"/>
    <property type="project" value="UniProtKB-EC"/>
</dbReference>
<evidence type="ECO:0000313" key="53">
    <source>
        <dbReference type="Proteomes" id="UP001168821"/>
    </source>
</evidence>
<comment type="catalytic activity">
    <reaction evidence="21">
        <text>a (3R)-hydroxyacyl-[ACP] + NADP(+) = a 3-oxoacyl-[ACP] + NADPH + H(+)</text>
        <dbReference type="Rhea" id="RHEA:17397"/>
        <dbReference type="Rhea" id="RHEA-COMP:9916"/>
        <dbReference type="Rhea" id="RHEA-COMP:9945"/>
        <dbReference type="ChEBI" id="CHEBI:15378"/>
        <dbReference type="ChEBI" id="CHEBI:57783"/>
        <dbReference type="ChEBI" id="CHEBI:58349"/>
        <dbReference type="ChEBI" id="CHEBI:78776"/>
        <dbReference type="ChEBI" id="CHEBI:78827"/>
        <dbReference type="EC" id="1.1.1.100"/>
    </reaction>
    <physiologicalReaction direction="right-to-left" evidence="21">
        <dbReference type="Rhea" id="RHEA:17399"/>
    </physiologicalReaction>
</comment>
<evidence type="ECO:0000256" key="3">
    <source>
        <dbReference type="ARBA" id="ARBA00022553"/>
    </source>
</evidence>
<feature type="region of interest" description="C-terminal hotdog fold" evidence="49">
    <location>
        <begin position="872"/>
        <end position="1003"/>
    </location>
</feature>
<evidence type="ECO:0000256" key="17">
    <source>
        <dbReference type="ARBA" id="ARBA00023402"/>
    </source>
</evidence>
<dbReference type="GO" id="GO:0004312">
    <property type="term" value="F:fatty acid synthase activity"/>
    <property type="evidence" value="ECO:0007669"/>
    <property type="project" value="TreeGrafter"/>
</dbReference>
<evidence type="ECO:0000256" key="12">
    <source>
        <dbReference type="ARBA" id="ARBA00023388"/>
    </source>
</evidence>
<dbReference type="SUPFAM" id="SSF50129">
    <property type="entry name" value="GroES-like"/>
    <property type="match status" value="1"/>
</dbReference>
<comment type="catalytic activity">
    <reaction evidence="45">
        <text>3-oxooctanoyl-[ACP] + NADPH + H(+) = (3R)-hydroxyoctanoyl-[ACP] + NADP(+)</text>
        <dbReference type="Rhea" id="RHEA:41840"/>
        <dbReference type="Rhea" id="RHEA-COMP:9633"/>
        <dbReference type="Rhea" id="RHEA-COMP:9634"/>
        <dbReference type="ChEBI" id="CHEBI:15378"/>
        <dbReference type="ChEBI" id="CHEBI:57783"/>
        <dbReference type="ChEBI" id="CHEBI:58349"/>
        <dbReference type="ChEBI" id="CHEBI:78460"/>
        <dbReference type="ChEBI" id="CHEBI:78461"/>
    </reaction>
    <physiologicalReaction direction="left-to-right" evidence="45">
        <dbReference type="Rhea" id="RHEA:41841"/>
    </physiologicalReaction>
</comment>
<dbReference type="Proteomes" id="UP001168821">
    <property type="component" value="Unassembled WGS sequence"/>
</dbReference>
<comment type="catalytic activity">
    <reaction evidence="22">
        <text>3-oxodecanoyl-[ACP] + NADPH + H(+) = (3R)-hydroxydecanoyl-[ACP] + NADP(+)</text>
        <dbReference type="Rhea" id="RHEA:41856"/>
        <dbReference type="Rhea" id="RHEA-COMP:9637"/>
        <dbReference type="Rhea" id="RHEA-COMP:9638"/>
        <dbReference type="ChEBI" id="CHEBI:15378"/>
        <dbReference type="ChEBI" id="CHEBI:57783"/>
        <dbReference type="ChEBI" id="CHEBI:58349"/>
        <dbReference type="ChEBI" id="CHEBI:78464"/>
        <dbReference type="ChEBI" id="CHEBI:78466"/>
    </reaction>
    <physiologicalReaction direction="left-to-right" evidence="22">
        <dbReference type="Rhea" id="RHEA:41857"/>
    </physiologicalReaction>
</comment>
<evidence type="ECO:0000256" key="38">
    <source>
        <dbReference type="ARBA" id="ARBA00048704"/>
    </source>
</evidence>
<comment type="catalytic activity">
    <reaction evidence="33">
        <text>(2E)-octenoyl-[ACP] + NADPH + H(+) = octanoyl-[ACP] + NADP(+)</text>
        <dbReference type="Rhea" id="RHEA:41848"/>
        <dbReference type="Rhea" id="RHEA-COMP:9635"/>
        <dbReference type="Rhea" id="RHEA-COMP:9636"/>
        <dbReference type="ChEBI" id="CHEBI:15378"/>
        <dbReference type="ChEBI" id="CHEBI:57783"/>
        <dbReference type="ChEBI" id="CHEBI:58349"/>
        <dbReference type="ChEBI" id="CHEBI:78462"/>
        <dbReference type="ChEBI" id="CHEBI:78463"/>
    </reaction>
    <physiologicalReaction direction="left-to-right" evidence="33">
        <dbReference type="Rhea" id="RHEA:41849"/>
    </physiologicalReaction>
</comment>
<dbReference type="InterPro" id="IPR016039">
    <property type="entry name" value="Thiolase-like"/>
</dbReference>
<comment type="catalytic activity">
    <reaction evidence="41">
        <text>decanoyl-[ACP] + malonyl-[ACP] + H(+) = 3-oxododecanoyl-[ACP] + holo-[ACP] + CO2</text>
        <dbReference type="Rhea" id="RHEA:41868"/>
        <dbReference type="Rhea" id="RHEA-COMP:9623"/>
        <dbReference type="Rhea" id="RHEA-COMP:9640"/>
        <dbReference type="Rhea" id="RHEA-COMP:9641"/>
        <dbReference type="Rhea" id="RHEA-COMP:9685"/>
        <dbReference type="ChEBI" id="CHEBI:15378"/>
        <dbReference type="ChEBI" id="CHEBI:16526"/>
        <dbReference type="ChEBI" id="CHEBI:64479"/>
        <dbReference type="ChEBI" id="CHEBI:78449"/>
        <dbReference type="ChEBI" id="CHEBI:78468"/>
        <dbReference type="ChEBI" id="CHEBI:78469"/>
    </reaction>
    <physiologicalReaction direction="left-to-right" evidence="41">
        <dbReference type="Rhea" id="RHEA:41869"/>
    </physiologicalReaction>
</comment>
<evidence type="ECO:0000256" key="46">
    <source>
        <dbReference type="ARBA" id="ARBA00049449"/>
    </source>
</evidence>
<dbReference type="Pfam" id="PF00109">
    <property type="entry name" value="ketoacyl-synt"/>
    <property type="match status" value="1"/>
</dbReference>
<evidence type="ECO:0000256" key="20">
    <source>
        <dbReference type="ARBA" id="ARBA00047394"/>
    </source>
</evidence>
<evidence type="ECO:0000256" key="14">
    <source>
        <dbReference type="ARBA" id="ARBA00023398"/>
    </source>
</evidence>
<comment type="catalytic activity">
    <reaction evidence="29">
        <text>acetyl-[ACP] + malonyl-[ACP] + H(+) = 3-oxobutanoyl-[ACP] + holo-[ACP] + CO2</text>
        <dbReference type="Rhea" id="RHEA:41800"/>
        <dbReference type="Rhea" id="RHEA-COMP:9621"/>
        <dbReference type="Rhea" id="RHEA-COMP:9623"/>
        <dbReference type="Rhea" id="RHEA-COMP:9625"/>
        <dbReference type="Rhea" id="RHEA-COMP:9685"/>
        <dbReference type="ChEBI" id="CHEBI:15378"/>
        <dbReference type="ChEBI" id="CHEBI:16526"/>
        <dbReference type="ChEBI" id="CHEBI:64479"/>
        <dbReference type="ChEBI" id="CHEBI:78446"/>
        <dbReference type="ChEBI" id="CHEBI:78449"/>
        <dbReference type="ChEBI" id="CHEBI:78450"/>
    </reaction>
    <physiologicalReaction direction="left-to-right" evidence="29">
        <dbReference type="Rhea" id="RHEA:41801"/>
    </physiologicalReaction>
</comment>
<dbReference type="InterPro" id="IPR020843">
    <property type="entry name" value="ER"/>
</dbReference>
<dbReference type="Gene3D" id="3.40.366.10">
    <property type="entry name" value="Malonyl-Coenzyme A Acyl Carrier Protein, domain 2"/>
    <property type="match status" value="1"/>
</dbReference>
<dbReference type="GO" id="GO:0004316">
    <property type="term" value="F:3-oxoacyl-[acyl-carrier-protein] reductase (NADPH) activity"/>
    <property type="evidence" value="ECO:0007669"/>
    <property type="project" value="UniProtKB-EC"/>
</dbReference>
<dbReference type="PROSITE" id="PS52019">
    <property type="entry name" value="PKS_MFAS_DH"/>
    <property type="match status" value="1"/>
</dbReference>
<comment type="catalytic activity">
    <reaction evidence="15">
        <text>(3R)-hydroxyoctadecanoyl-[ACP] = (2E)-octadecenoyl-[ACP] + H2O</text>
        <dbReference type="Rhea" id="RHEA:41924"/>
        <dbReference type="Rhea" id="RHEA-COMP:9654"/>
        <dbReference type="Rhea" id="RHEA-COMP:9655"/>
        <dbReference type="ChEBI" id="CHEBI:15377"/>
        <dbReference type="ChEBI" id="CHEBI:78488"/>
        <dbReference type="ChEBI" id="CHEBI:78489"/>
    </reaction>
    <physiologicalReaction direction="left-to-right" evidence="15">
        <dbReference type="Rhea" id="RHEA:41925"/>
    </physiologicalReaction>
</comment>
<evidence type="ECO:0000256" key="4">
    <source>
        <dbReference type="ARBA" id="ARBA00022679"/>
    </source>
</evidence>
<evidence type="ECO:0000256" key="16">
    <source>
        <dbReference type="ARBA" id="ARBA00023401"/>
    </source>
</evidence>
<dbReference type="InterPro" id="IPR036736">
    <property type="entry name" value="ACP-like_sf"/>
</dbReference>
<comment type="catalytic activity">
    <reaction evidence="37">
        <text>holo-[ACP] + acetyl-CoA = acetyl-[ACP] + CoA</text>
        <dbReference type="Rhea" id="RHEA:41788"/>
        <dbReference type="Rhea" id="RHEA-COMP:9621"/>
        <dbReference type="Rhea" id="RHEA-COMP:9685"/>
        <dbReference type="ChEBI" id="CHEBI:57287"/>
        <dbReference type="ChEBI" id="CHEBI:57288"/>
        <dbReference type="ChEBI" id="CHEBI:64479"/>
        <dbReference type="ChEBI" id="CHEBI:78446"/>
        <dbReference type="EC" id="2.3.1.38"/>
    </reaction>
    <physiologicalReaction direction="left-to-right" evidence="37">
        <dbReference type="Rhea" id="RHEA:41789"/>
    </physiologicalReaction>
</comment>
<dbReference type="SUPFAM" id="SSF53474">
    <property type="entry name" value="alpha/beta-Hydrolases"/>
    <property type="match status" value="1"/>
</dbReference>
<dbReference type="InterPro" id="IPR050091">
    <property type="entry name" value="PKS_NRPS_Biosynth_Enz"/>
</dbReference>
<comment type="catalytic activity">
    <reaction evidence="14">
        <text>(3R)-hydroxytetradecanoyl-[ACP] = (2E)-tetradecenoyl-[ACP] + H2O</text>
        <dbReference type="Rhea" id="RHEA:41892"/>
        <dbReference type="Rhea" id="RHEA-COMP:9646"/>
        <dbReference type="Rhea" id="RHEA-COMP:9647"/>
        <dbReference type="ChEBI" id="CHEBI:15377"/>
        <dbReference type="ChEBI" id="CHEBI:78474"/>
        <dbReference type="ChEBI" id="CHEBI:78475"/>
    </reaction>
    <physiologicalReaction direction="left-to-right" evidence="14">
        <dbReference type="Rhea" id="RHEA:41893"/>
    </physiologicalReaction>
</comment>
<organism evidence="52 53">
    <name type="scientific">Zophobas morio</name>
    <dbReference type="NCBI Taxonomy" id="2755281"/>
    <lineage>
        <taxon>Eukaryota</taxon>
        <taxon>Metazoa</taxon>
        <taxon>Ecdysozoa</taxon>
        <taxon>Arthropoda</taxon>
        <taxon>Hexapoda</taxon>
        <taxon>Insecta</taxon>
        <taxon>Pterygota</taxon>
        <taxon>Neoptera</taxon>
        <taxon>Endopterygota</taxon>
        <taxon>Coleoptera</taxon>
        <taxon>Polyphaga</taxon>
        <taxon>Cucujiformia</taxon>
        <taxon>Tenebrionidae</taxon>
        <taxon>Zophobas</taxon>
    </lineage>
</organism>
<evidence type="ECO:0000256" key="19">
    <source>
        <dbReference type="ARBA" id="ARBA00047300"/>
    </source>
</evidence>
<comment type="catalytic activity">
    <reaction evidence="12">
        <text>(3R)-hydroxydecanoyl-[ACP] = (2E)-decenoyl-[ACP] + H2O</text>
        <dbReference type="Rhea" id="RHEA:41860"/>
        <dbReference type="Rhea" id="RHEA-COMP:9638"/>
        <dbReference type="Rhea" id="RHEA-COMP:9639"/>
        <dbReference type="ChEBI" id="CHEBI:15377"/>
        <dbReference type="ChEBI" id="CHEBI:78466"/>
        <dbReference type="ChEBI" id="CHEBI:78467"/>
    </reaction>
    <physiologicalReaction direction="left-to-right" evidence="12">
        <dbReference type="Rhea" id="RHEA:41861"/>
    </physiologicalReaction>
</comment>
<evidence type="ECO:0000256" key="26">
    <source>
        <dbReference type="ARBA" id="ARBA00047810"/>
    </source>
</evidence>
<comment type="catalytic activity">
    <reaction evidence="32">
        <text>tetradecanoyl-[ACP] + H2O = tetradecanoate + holo-[ACP] + H(+)</text>
        <dbReference type="Rhea" id="RHEA:30123"/>
        <dbReference type="Rhea" id="RHEA-COMP:9648"/>
        <dbReference type="Rhea" id="RHEA-COMP:9685"/>
        <dbReference type="ChEBI" id="CHEBI:15377"/>
        <dbReference type="ChEBI" id="CHEBI:15378"/>
        <dbReference type="ChEBI" id="CHEBI:30807"/>
        <dbReference type="ChEBI" id="CHEBI:64479"/>
        <dbReference type="ChEBI" id="CHEBI:78477"/>
        <dbReference type="EC" id="3.1.2.14"/>
    </reaction>
    <physiologicalReaction direction="left-to-right" evidence="32">
        <dbReference type="Rhea" id="RHEA:30124"/>
    </physiologicalReaction>
</comment>
<proteinExistence type="predicted"/>
<feature type="domain" description="Ketosynthase family 3 (KS3)" evidence="50">
    <location>
        <begin position="28"/>
        <end position="435"/>
    </location>
</feature>
<comment type="pathway">
    <text evidence="1">Lipid metabolism.</text>
</comment>
<dbReference type="PANTHER" id="PTHR43775:SF23">
    <property type="entry name" value="FATTY ACID SYNTHASE 3"/>
    <property type="match status" value="1"/>
</dbReference>
<dbReference type="Gene3D" id="3.30.70.3290">
    <property type="match status" value="2"/>
</dbReference>
<comment type="catalytic activity">
    <reaction evidence="28">
        <text>3-oxobutanoyl-[ACP] + NADPH + H(+) = (3R)-hydroxybutanoyl-[ACP] + NADP(+)</text>
        <dbReference type="Rhea" id="RHEA:41804"/>
        <dbReference type="Rhea" id="RHEA-COMP:9625"/>
        <dbReference type="Rhea" id="RHEA-COMP:9626"/>
        <dbReference type="ChEBI" id="CHEBI:15378"/>
        <dbReference type="ChEBI" id="CHEBI:57783"/>
        <dbReference type="ChEBI" id="CHEBI:58349"/>
        <dbReference type="ChEBI" id="CHEBI:78450"/>
        <dbReference type="ChEBI" id="CHEBI:78451"/>
    </reaction>
    <physiologicalReaction direction="left-to-right" evidence="28">
        <dbReference type="Rhea" id="RHEA:41805"/>
    </physiologicalReaction>
</comment>
<dbReference type="InterPro" id="IPR011032">
    <property type="entry name" value="GroES-like_sf"/>
</dbReference>
<evidence type="ECO:0000256" key="29">
    <source>
        <dbReference type="ARBA" id="ARBA00047961"/>
    </source>
</evidence>
<evidence type="ECO:0000256" key="42">
    <source>
        <dbReference type="ARBA" id="ARBA00049171"/>
    </source>
</evidence>
<dbReference type="SMART" id="SM00825">
    <property type="entry name" value="PKS_KS"/>
    <property type="match status" value="1"/>
</dbReference>
<evidence type="ECO:0000256" key="15">
    <source>
        <dbReference type="ARBA" id="ARBA00023399"/>
    </source>
</evidence>
<evidence type="ECO:0000256" key="43">
    <source>
        <dbReference type="ARBA" id="ARBA00049263"/>
    </source>
</evidence>
<comment type="catalytic activity">
    <reaction evidence="38">
        <text>hexadecanoyl-[ACP] + H2O = hexadecanoate + holo-[ACP] + H(+)</text>
        <dbReference type="Rhea" id="RHEA:41932"/>
        <dbReference type="Rhea" id="RHEA-COMP:9652"/>
        <dbReference type="Rhea" id="RHEA-COMP:9685"/>
        <dbReference type="ChEBI" id="CHEBI:7896"/>
        <dbReference type="ChEBI" id="CHEBI:15377"/>
        <dbReference type="ChEBI" id="CHEBI:15378"/>
        <dbReference type="ChEBI" id="CHEBI:64479"/>
        <dbReference type="ChEBI" id="CHEBI:78483"/>
        <dbReference type="EC" id="3.1.2.14"/>
    </reaction>
    <physiologicalReaction direction="left-to-right" evidence="38">
        <dbReference type="Rhea" id="RHEA:41933"/>
    </physiologicalReaction>
</comment>
<dbReference type="InterPro" id="IPR020841">
    <property type="entry name" value="PKS_Beta-ketoAc_synthase_dom"/>
</dbReference>
<comment type="catalytic activity">
    <reaction evidence="35">
        <text>3-oxohexanoyl-[ACP] + NADPH + H(+) = (3R)-hydroxyhexanoyl-[ACP] + NADP(+)</text>
        <dbReference type="Rhea" id="RHEA:41824"/>
        <dbReference type="Rhea" id="RHEA-COMP:9629"/>
        <dbReference type="Rhea" id="RHEA-COMP:9630"/>
        <dbReference type="ChEBI" id="CHEBI:15378"/>
        <dbReference type="ChEBI" id="CHEBI:57783"/>
        <dbReference type="ChEBI" id="CHEBI:58349"/>
        <dbReference type="ChEBI" id="CHEBI:78456"/>
        <dbReference type="ChEBI" id="CHEBI:78457"/>
    </reaction>
    <physiologicalReaction direction="left-to-right" evidence="35">
        <dbReference type="Rhea" id="RHEA:41825"/>
    </physiologicalReaction>
</comment>
<comment type="catalytic activity">
    <reaction evidence="10">
        <text>(3R)-hydroxydodecanoyl-[ACP] = (2E)-dodecenoyl-[ACP] + H2O</text>
        <dbReference type="Rhea" id="RHEA:41876"/>
        <dbReference type="Rhea" id="RHEA-COMP:9642"/>
        <dbReference type="Rhea" id="RHEA-COMP:9643"/>
        <dbReference type="ChEBI" id="CHEBI:15377"/>
        <dbReference type="ChEBI" id="CHEBI:78470"/>
        <dbReference type="ChEBI" id="CHEBI:78472"/>
    </reaction>
    <physiologicalReaction direction="left-to-right" evidence="10">
        <dbReference type="Rhea" id="RHEA:41877"/>
    </physiologicalReaction>
</comment>
<evidence type="ECO:0000256" key="25">
    <source>
        <dbReference type="ARBA" id="ARBA00047578"/>
    </source>
</evidence>
<dbReference type="InterPro" id="IPR036291">
    <property type="entry name" value="NAD(P)-bd_dom_sf"/>
</dbReference>
<evidence type="ECO:0000256" key="44">
    <source>
        <dbReference type="ARBA" id="ARBA00049414"/>
    </source>
</evidence>
<dbReference type="Gene3D" id="3.90.180.10">
    <property type="entry name" value="Medium-chain alcohol dehydrogenases, catalytic domain"/>
    <property type="match status" value="1"/>
</dbReference>
<dbReference type="SUPFAM" id="SSF53901">
    <property type="entry name" value="Thiolase-like"/>
    <property type="match status" value="1"/>
</dbReference>
<sequence length="2244" mass="252183">MGLTEDVKKELINPNYQYGSWLSSPLPGEEVVITGMSGRFPESDNIYEFQDNLFSKKDMVTENDKRCKLNRHDVPKRSGIINNINKFDAGYFGMHSRQADNMDPGLRILMETVIEAVMDAGVNPLELKGSRTGVFISVGWTEMKNTTLASIKKPQKFAITGYLKSMYAHRLSYNLKLKGPSFTVESACSSSGNAFHSAFKSMRNGECENAIVAACNLTLHPTTTIQYFDLGALGNDGACKVFDQNANGYVRSEACACLFLQTSKCAKRVYAKIIHAKVSCDGFKKEGITFPSSEMQAKLLTEIYQESNITFSNVSYFEAHGTGTKAGDPEEVKAIDRALANKCERQLLLGSLKSNMGHAEAASGICSIIKVLISMETGFIPPNIHLKRIKKGLEGIEQNRIKIVTETTKLLDHEAVVSLNNFGFGGNICHILLQRFKKGKIEGGLPKDDVPRLVCVSGRTNEAVLKMLNDVSSKNLDEEYISLLHQLYKVNFPNHRYRGYAIVSKGGVVSMSSKLLPTQRPSFHVFFGPFANKFRTIAYYLRKFSIFKDVEARINEILMFNNVKSFQEILNSTTEPIEDVLGSICLQLIVVDILKMLQLSPTGLFGDSFGKIVVAYNYNVMKLEDAVSAAIKFSKKYIPNRVDSKLKELMGDGYENNVDRSKPTLTLNISDLSHNGENNLVGENADINLLVLLGTLYTEGYLPQVDKLYPTVKFPVSRGTSMISPSLQWDHKKSWYTYKFSEFKSINTEQSEYRYSVVNEEQQFLKGHVVDGRNIFPATEYLNLVWQTYARSRKLLVTEIPVLFENCKFARGLTVPRSGYVKLLITIQKGTGNFEILENKSLLVSGRIQTCPNANQQQIDLPHLTSLSNDQLENLEQDEIYRELCLRGYNYSGLFKAIKRCNIKASMGVIGWKDNWCTFMDNMLQMKILGIDTRLLYVPVGIKKIIIDPLKHMGIVKSQDGEERLLPVYVNEDCNIIKSGGIEIHGLQVKSVFKKKLWIETVLEKHVFVPNNLSLDLDDVVRINTQIILENTLESAFKAVEIINKFTDKNAECILRFVNKALADIPLVTPDLTISSKTTVNESIGIKFETVTLTSESNILLYIGSKILQKSDNLQQFLIPLSENGFMLTRENINFKLEKHINEIEILTDYVTPNERIILFRKKLKIGKSKFIEISSYNFDWLPKLQNFLNHGNNIIVYATNQVPEGILGLINCIRRERSQTMVQCFFMMDEAPEFDPQHSFYCKQISKNLAINIYKNKSWGTYRHLLLEESPKIICDDTYAYFKTRGDMSSFEWSEGALTKQVPLKKEQLLISTYYSSINFKDIMASTGRITPEILDPHRLGQECLIGFEFSGVDLSGRRLSGMINAQGISSYVTCDSSLAWGVPDSWSLEDAATVPVVYSTVIYALLMVGNMKPGSTILIHSATGGIGLAALNLSLHYGCDIYVTVGTQEKREYLRKNYPQISDRHMGHSRDTSFEHMIKRETKSRGVDFILNSLSEDKLHASIRCLARGGQLMEIGKYDLANDNSFNSLFMEREATYHGIFLDDVFRNVKEMKSKVVKHLREGIKSGFVKPLPRIVFNADEIEKSYKYMLAGKHIGKILIKLRNENKDNQIRTCNINKLEIVSNPRFQCGRHFTYIIIGGLGGFGLELSDWLVLRGARKLVLTSRSVKVLSKVKVSTDDVTTEAGCENLIKEASTLGSVDGIFNLAVVLKIALFKNQTEENFHAVLKPKAYATLHLDRVTRKLCPQLKYFVVFSSLSCGRGHVGQSSYGMANSVMERICENRKRDGLPALAIQCGAIGEVGLLARMYEENEELVIGGTLQQKISSCLEVLDVLIKHEYPVVSSTVVAEKYHKSDNPSAVAAVAHVIGIKNMKTISQYTTFPELGMDSMMNTEIVQLLEKDFEIYVTSKDVRSLTFARLTEMEAEKINRSGNTTCDKTHENTNFLIEYIRNIENSQLAAVRLNSRLGLSGGAPIVFVLPGVEGLLKPLEYLTNSLNAHVIGVQYNYKNPEESIEEIAKNALPHIEIYLSRNNPFFLIGYSFGTLVGLEIISLLEEKGYIGTIILIDGSPTYINSFVKKLFTQEKEKADFHTAFLSQISFMIPLDVFSQHEETLLNSKRLEQGINLLTSLIPAKMSNKLEKQAAITVYKRCNAMFNYTFKNKKIISSVHLVKARLAVVGDRDDYQLSDISENLAQLGLVGSNLVFVVIIYPVAAHIAEAFVKSCVTKILAVEDNYKPVVVPSDE</sequence>
<dbReference type="Gene3D" id="3.40.47.10">
    <property type="match status" value="1"/>
</dbReference>
<dbReference type="PANTHER" id="PTHR43775">
    <property type="entry name" value="FATTY ACID SYNTHASE"/>
    <property type="match status" value="1"/>
</dbReference>
<evidence type="ECO:0000256" key="34">
    <source>
        <dbReference type="ARBA" id="ARBA00048506"/>
    </source>
</evidence>
<comment type="catalytic activity">
    <reaction evidence="46">
        <text>butanoyl-[ACP] + malonyl-[ACP] + H(+) = 3-oxohexanoyl-[ACP] + holo-[ACP] + CO2</text>
        <dbReference type="Rhea" id="RHEA:41820"/>
        <dbReference type="Rhea" id="RHEA-COMP:9623"/>
        <dbReference type="Rhea" id="RHEA-COMP:9628"/>
        <dbReference type="Rhea" id="RHEA-COMP:9629"/>
        <dbReference type="Rhea" id="RHEA-COMP:9685"/>
        <dbReference type="ChEBI" id="CHEBI:15378"/>
        <dbReference type="ChEBI" id="CHEBI:16526"/>
        <dbReference type="ChEBI" id="CHEBI:64479"/>
        <dbReference type="ChEBI" id="CHEBI:78449"/>
        <dbReference type="ChEBI" id="CHEBI:78454"/>
        <dbReference type="ChEBI" id="CHEBI:78456"/>
    </reaction>
    <physiologicalReaction direction="left-to-right" evidence="46">
        <dbReference type="Rhea" id="RHEA:41821"/>
    </physiologicalReaction>
</comment>
<dbReference type="Pfam" id="PF00107">
    <property type="entry name" value="ADH_zinc_N"/>
    <property type="match status" value="1"/>
</dbReference>
<evidence type="ECO:0000256" key="10">
    <source>
        <dbReference type="ARBA" id="ARBA00023351"/>
    </source>
</evidence>
<dbReference type="InterPro" id="IPR013968">
    <property type="entry name" value="PKS_KR"/>
</dbReference>
<dbReference type="Pfam" id="PF02801">
    <property type="entry name" value="Ketoacyl-synt_C"/>
    <property type="match status" value="1"/>
</dbReference>
<dbReference type="SUPFAM" id="SSF51735">
    <property type="entry name" value="NAD(P)-binding Rossmann-fold domains"/>
    <property type="match status" value="2"/>
</dbReference>
<dbReference type="InterPro" id="IPR001227">
    <property type="entry name" value="Ac_transferase_dom_sf"/>
</dbReference>
<evidence type="ECO:0000256" key="9">
    <source>
        <dbReference type="ARBA" id="ARBA00023332"/>
    </source>
</evidence>
<evidence type="ECO:0000256" key="48">
    <source>
        <dbReference type="ARBA" id="ARBA00049533"/>
    </source>
</evidence>
<dbReference type="GO" id="GO:0006633">
    <property type="term" value="P:fatty acid biosynthetic process"/>
    <property type="evidence" value="ECO:0007669"/>
    <property type="project" value="InterPro"/>
</dbReference>
<dbReference type="GO" id="GO:0019171">
    <property type="term" value="F:(3R)-hydroxyacyl-[acyl-carrier-protein] dehydratase activity"/>
    <property type="evidence" value="ECO:0007669"/>
    <property type="project" value="UniProtKB-EC"/>
</dbReference>
<feature type="region of interest" description="N-terminal hotdog fold" evidence="49">
    <location>
        <begin position="736"/>
        <end position="855"/>
    </location>
</feature>
<comment type="catalytic activity">
    <reaction evidence="44">
        <text>3-oxohexadecanoyl-[ACP] + NADPH + H(+) = (3R)-hydroxyhexadecanoyl-[ACP] + NADP(+)</text>
        <dbReference type="Rhea" id="RHEA:41904"/>
        <dbReference type="Rhea" id="RHEA-COMP:9649"/>
        <dbReference type="Rhea" id="RHEA-COMP:9650"/>
        <dbReference type="ChEBI" id="CHEBI:15378"/>
        <dbReference type="ChEBI" id="CHEBI:57783"/>
        <dbReference type="ChEBI" id="CHEBI:58349"/>
        <dbReference type="ChEBI" id="CHEBI:78478"/>
        <dbReference type="ChEBI" id="CHEBI:78480"/>
    </reaction>
    <physiologicalReaction direction="left-to-right" evidence="44">
        <dbReference type="Rhea" id="RHEA:41905"/>
    </physiologicalReaction>
</comment>
<name>A0AA38I716_9CUCU</name>
<evidence type="ECO:0000256" key="37">
    <source>
        <dbReference type="ARBA" id="ARBA00048691"/>
    </source>
</evidence>
<dbReference type="Pfam" id="PF08659">
    <property type="entry name" value="KR"/>
    <property type="match status" value="1"/>
</dbReference>
<dbReference type="InterPro" id="IPR029058">
    <property type="entry name" value="AB_hydrolase_fold"/>
</dbReference>
<comment type="catalytic activity">
    <reaction evidence="31">
        <text>(2E)-dodecenoyl-[ACP] + NADPH + H(+) = dodecanoyl-[ACP] + NADP(+)</text>
        <dbReference type="Rhea" id="RHEA:41880"/>
        <dbReference type="Rhea" id="RHEA-COMP:9643"/>
        <dbReference type="Rhea" id="RHEA-COMP:9644"/>
        <dbReference type="ChEBI" id="CHEBI:15378"/>
        <dbReference type="ChEBI" id="CHEBI:57783"/>
        <dbReference type="ChEBI" id="CHEBI:58349"/>
        <dbReference type="ChEBI" id="CHEBI:65264"/>
        <dbReference type="ChEBI" id="CHEBI:78472"/>
    </reaction>
    <physiologicalReaction direction="left-to-right" evidence="31">
        <dbReference type="Rhea" id="RHEA:41881"/>
    </physiologicalReaction>
</comment>
<dbReference type="CDD" id="cd05195">
    <property type="entry name" value="enoyl_red"/>
    <property type="match status" value="1"/>
</dbReference>
<keyword evidence="53" id="KW-1185">Reference proteome</keyword>
<evidence type="ECO:0000256" key="49">
    <source>
        <dbReference type="PROSITE-ProRule" id="PRU01363"/>
    </source>
</evidence>
<evidence type="ECO:0000256" key="27">
    <source>
        <dbReference type="ARBA" id="ARBA00047897"/>
    </source>
</evidence>
<dbReference type="GO" id="GO:0016297">
    <property type="term" value="F:fatty acyl-[ACP] hydrolase activity"/>
    <property type="evidence" value="ECO:0007669"/>
    <property type="project" value="UniProtKB-EC"/>
</dbReference>
<dbReference type="GO" id="GO:0141148">
    <property type="term" value="F:enoyl-[acyl-carrier-protein] reductase (NADPH) activity"/>
    <property type="evidence" value="ECO:0007669"/>
    <property type="project" value="UniProtKB-EC"/>
</dbReference>
<feature type="active site" description="Proton donor; for dehydratase activity" evidence="49">
    <location>
        <position position="921"/>
    </location>
</feature>
<dbReference type="Gene3D" id="1.10.1200.10">
    <property type="entry name" value="ACP-like"/>
    <property type="match status" value="1"/>
</dbReference>
<dbReference type="PROSITE" id="PS00606">
    <property type="entry name" value="KS3_1"/>
    <property type="match status" value="1"/>
</dbReference>
<evidence type="ECO:0000256" key="11">
    <source>
        <dbReference type="ARBA" id="ARBA00023373"/>
    </source>
</evidence>
<comment type="catalytic activity">
    <reaction evidence="36">
        <text>a 2,3-saturated acyl-[ACP] + NADP(+) = a (2E)-enoyl-[ACP] + NADPH + H(+)</text>
        <dbReference type="Rhea" id="RHEA:22564"/>
        <dbReference type="Rhea" id="RHEA-COMP:9925"/>
        <dbReference type="Rhea" id="RHEA-COMP:9926"/>
        <dbReference type="ChEBI" id="CHEBI:15378"/>
        <dbReference type="ChEBI" id="CHEBI:57783"/>
        <dbReference type="ChEBI" id="CHEBI:58349"/>
        <dbReference type="ChEBI" id="CHEBI:78784"/>
        <dbReference type="ChEBI" id="CHEBI:78785"/>
        <dbReference type="EC" id="1.3.1.39"/>
    </reaction>
    <physiologicalReaction direction="right-to-left" evidence="36">
        <dbReference type="Rhea" id="RHEA:22566"/>
    </physiologicalReaction>
</comment>